<name>A0AA96KRR5_9CAUD</name>
<protein>
    <submittedName>
        <fullName evidence="1">Uncharacterized protein</fullName>
    </submittedName>
</protein>
<evidence type="ECO:0000313" key="1">
    <source>
        <dbReference type="EMBL" id="WNO29914.1"/>
    </source>
</evidence>
<sequence>MKRLRMIMTLLVLGVVAALAVGCETSSSDKPRNNSVYIYFPTGEKLAEYHGDVYVQQYSNSTDVYNEGKKIEYRNAVVVYKEDE</sequence>
<organism evidence="1">
    <name type="scientific">Bacillus phage SDFMU_Pbc</name>
    <dbReference type="NCBI Taxonomy" id="3076135"/>
    <lineage>
        <taxon>Viruses</taxon>
        <taxon>Duplodnaviria</taxon>
        <taxon>Heunggongvirae</taxon>
        <taxon>Uroviricota</taxon>
        <taxon>Caudoviricetes</taxon>
        <taxon>Herelleviridae</taxon>
        <taxon>Bastillevirinae</taxon>
        <taxon>Agatevirus</taxon>
        <taxon>Agatevirus agate</taxon>
    </lineage>
</organism>
<reference evidence="1" key="1">
    <citation type="submission" date="2023-04" db="EMBL/GenBank/DDBJ databases">
        <authorList>
            <person name="Zhang X."/>
        </authorList>
    </citation>
    <scope>NUCLEOTIDE SEQUENCE</scope>
</reference>
<dbReference type="PROSITE" id="PS51257">
    <property type="entry name" value="PROKAR_LIPOPROTEIN"/>
    <property type="match status" value="1"/>
</dbReference>
<proteinExistence type="predicted"/>
<dbReference type="EMBL" id="OQ884030">
    <property type="protein sequence ID" value="WNO29914.1"/>
    <property type="molecule type" value="Genomic_DNA"/>
</dbReference>
<accession>A0AA96KRR5</accession>